<comment type="caution">
    <text evidence="4">The sequence shown here is derived from an EMBL/GenBank/DDBJ whole genome shotgun (WGS) entry which is preliminary data.</text>
</comment>
<dbReference type="Pfam" id="PF03372">
    <property type="entry name" value="Exo_endo_phos"/>
    <property type="match status" value="1"/>
</dbReference>
<feature type="compositionally biased region" description="Basic and acidic residues" evidence="1">
    <location>
        <begin position="335"/>
        <end position="362"/>
    </location>
</feature>
<gene>
    <name evidence="4" type="ORF">LCGC14_0242480</name>
</gene>
<dbReference type="InterPro" id="IPR036691">
    <property type="entry name" value="Endo/exonu/phosph_ase_sf"/>
</dbReference>
<dbReference type="Gene3D" id="3.60.10.10">
    <property type="entry name" value="Endonuclease/exonuclease/phosphatase"/>
    <property type="match status" value="1"/>
</dbReference>
<sequence length="362" mass="40784">MTAAIILTAVTAFLLFATGISFARIAHGFVRVFAFPRLQFLALTLVLVPLTVWLVAPAMWMWSLLAGQAIVLVVQAVSIAQFTPLRKRQSQRYEGDPNGKNTVSVLSYNVKMSNRDYDKAIELVRDADPDIAIFMETDGNWAEALKPLSEGRPHGVSHPLENSYGMVLMSRHDLRDTKVQYLVMEGVPSIITTVVLPDDQSLRLFCVHPEPPVPHVDSAGRDAELVKVAKLAREDPMPAIVCGDLNDVAWSHTTRLFQRISQLLDPRVGRGFYNTFDTRFWFMRWPLDHLFHDARLHLIAMKRLPDIGSDHYPMYFKLALTASADEAELPEAADATDREECAEIEQDAREVDRDAIGTDWEK</sequence>
<evidence type="ECO:0000256" key="2">
    <source>
        <dbReference type="SAM" id="Phobius"/>
    </source>
</evidence>
<keyword evidence="2" id="KW-0472">Membrane</keyword>
<proteinExistence type="predicted"/>
<accession>A0A0F9U763</accession>
<keyword evidence="2" id="KW-1133">Transmembrane helix</keyword>
<feature type="transmembrane region" description="Helical" evidence="2">
    <location>
        <begin position="38"/>
        <end position="56"/>
    </location>
</feature>
<dbReference type="SUPFAM" id="SSF56219">
    <property type="entry name" value="DNase I-like"/>
    <property type="match status" value="1"/>
</dbReference>
<feature type="region of interest" description="Disordered" evidence="1">
    <location>
        <begin position="329"/>
        <end position="362"/>
    </location>
</feature>
<feature type="domain" description="Endonuclease/exonuclease/phosphatase" evidence="3">
    <location>
        <begin position="106"/>
        <end position="311"/>
    </location>
</feature>
<organism evidence="4">
    <name type="scientific">marine sediment metagenome</name>
    <dbReference type="NCBI Taxonomy" id="412755"/>
    <lineage>
        <taxon>unclassified sequences</taxon>
        <taxon>metagenomes</taxon>
        <taxon>ecological metagenomes</taxon>
    </lineage>
</organism>
<evidence type="ECO:0000256" key="1">
    <source>
        <dbReference type="SAM" id="MobiDB-lite"/>
    </source>
</evidence>
<keyword evidence="2" id="KW-0812">Transmembrane</keyword>
<dbReference type="GO" id="GO:0003824">
    <property type="term" value="F:catalytic activity"/>
    <property type="evidence" value="ECO:0007669"/>
    <property type="project" value="InterPro"/>
</dbReference>
<name>A0A0F9U763_9ZZZZ</name>
<evidence type="ECO:0000259" key="3">
    <source>
        <dbReference type="Pfam" id="PF03372"/>
    </source>
</evidence>
<protein>
    <recommendedName>
        <fullName evidence="3">Endonuclease/exonuclease/phosphatase domain-containing protein</fullName>
    </recommendedName>
</protein>
<feature type="transmembrane region" description="Helical" evidence="2">
    <location>
        <begin position="62"/>
        <end position="82"/>
    </location>
</feature>
<reference evidence="4" key="1">
    <citation type="journal article" date="2015" name="Nature">
        <title>Complex archaea that bridge the gap between prokaryotes and eukaryotes.</title>
        <authorList>
            <person name="Spang A."/>
            <person name="Saw J.H."/>
            <person name="Jorgensen S.L."/>
            <person name="Zaremba-Niedzwiedzka K."/>
            <person name="Martijn J."/>
            <person name="Lind A.E."/>
            <person name="van Eijk R."/>
            <person name="Schleper C."/>
            <person name="Guy L."/>
            <person name="Ettema T.J."/>
        </authorList>
    </citation>
    <scope>NUCLEOTIDE SEQUENCE</scope>
</reference>
<evidence type="ECO:0000313" key="4">
    <source>
        <dbReference type="EMBL" id="KKN89055.1"/>
    </source>
</evidence>
<feature type="transmembrane region" description="Helical" evidence="2">
    <location>
        <begin position="6"/>
        <end position="26"/>
    </location>
</feature>
<dbReference type="EMBL" id="LAZR01000123">
    <property type="protein sequence ID" value="KKN89055.1"/>
    <property type="molecule type" value="Genomic_DNA"/>
</dbReference>
<dbReference type="InterPro" id="IPR005135">
    <property type="entry name" value="Endo/exonuclease/phosphatase"/>
</dbReference>
<dbReference type="AlphaFoldDB" id="A0A0F9U763"/>